<keyword evidence="15" id="KW-1185">Reference proteome</keyword>
<evidence type="ECO:0000256" key="8">
    <source>
        <dbReference type="ARBA" id="ARBA00022842"/>
    </source>
</evidence>
<protein>
    <recommendedName>
        <fullName evidence="10">tRNA dimethylallyltransferase</fullName>
        <ecNumber evidence="10">2.5.1.75</ecNumber>
    </recommendedName>
    <alternativeName>
        <fullName evidence="10">Dimethylallyl diphosphate:tRNA dimethylallyltransferase</fullName>
        <shortName evidence="10">DMAPP:tRNA dimethylallyltransferase</shortName>
        <shortName evidence="10">DMATase</shortName>
    </alternativeName>
    <alternativeName>
        <fullName evidence="10">Isopentenyl-diphosphate:tRNA isopentenyltransferase</fullName>
        <shortName evidence="10">IPP transferase</shortName>
        <shortName evidence="10">IPPT</shortName>
        <shortName evidence="10">IPTase</shortName>
    </alternativeName>
</protein>
<dbReference type="InterPro" id="IPR039657">
    <property type="entry name" value="Dimethylallyltransferase"/>
</dbReference>
<accession>A0A0F0KAL5</accession>
<dbReference type="EC" id="2.5.1.75" evidence="10"/>
<evidence type="ECO:0000256" key="10">
    <source>
        <dbReference type="HAMAP-Rule" id="MF_00185"/>
    </source>
</evidence>
<keyword evidence="6 10" id="KW-0547">Nucleotide-binding</keyword>
<dbReference type="EMBL" id="JYIU01000046">
    <property type="protein sequence ID" value="KJL17918.1"/>
    <property type="molecule type" value="Genomic_DNA"/>
</dbReference>
<comment type="caution">
    <text evidence="14">The sequence shown here is derived from an EMBL/GenBank/DDBJ whole genome shotgun (WGS) entry which is preliminary data.</text>
</comment>
<comment type="cofactor">
    <cofactor evidence="1 10">
        <name>Mg(2+)</name>
        <dbReference type="ChEBI" id="CHEBI:18420"/>
    </cofactor>
</comment>
<evidence type="ECO:0000313" key="14">
    <source>
        <dbReference type="EMBL" id="KJL17918.1"/>
    </source>
</evidence>
<comment type="caution">
    <text evidence="10">Lacks conserved residue(s) required for the propagation of feature annotation.</text>
</comment>
<dbReference type="PANTHER" id="PTHR11088">
    <property type="entry name" value="TRNA DIMETHYLALLYLTRANSFERASE"/>
    <property type="match status" value="1"/>
</dbReference>
<gene>
    <name evidence="10 14" type="primary">miaA</name>
    <name evidence="14" type="ORF">RN50_03024</name>
</gene>
<proteinExistence type="inferred from homology"/>
<dbReference type="RefSeq" id="WP_045255655.1">
    <property type="nucleotide sequence ID" value="NZ_CP031425.1"/>
</dbReference>
<dbReference type="HAMAP" id="MF_00185">
    <property type="entry name" value="IPP_trans"/>
    <property type="match status" value="1"/>
</dbReference>
<dbReference type="Proteomes" id="UP000033572">
    <property type="component" value="Unassembled WGS sequence"/>
</dbReference>
<evidence type="ECO:0000256" key="7">
    <source>
        <dbReference type="ARBA" id="ARBA00022840"/>
    </source>
</evidence>
<dbReference type="GO" id="GO:0006400">
    <property type="term" value="P:tRNA modification"/>
    <property type="evidence" value="ECO:0007669"/>
    <property type="project" value="TreeGrafter"/>
</dbReference>
<evidence type="ECO:0000256" key="2">
    <source>
        <dbReference type="ARBA" id="ARBA00003213"/>
    </source>
</evidence>
<organism evidence="14 15">
    <name type="scientific">Microbacterium foliorum</name>
    <dbReference type="NCBI Taxonomy" id="104336"/>
    <lineage>
        <taxon>Bacteria</taxon>
        <taxon>Bacillati</taxon>
        <taxon>Actinomycetota</taxon>
        <taxon>Actinomycetes</taxon>
        <taxon>Micrococcales</taxon>
        <taxon>Microbacteriaceae</taxon>
        <taxon>Microbacterium</taxon>
    </lineage>
</organism>
<dbReference type="PANTHER" id="PTHR11088:SF60">
    <property type="entry name" value="TRNA DIMETHYLALLYLTRANSFERASE"/>
    <property type="match status" value="1"/>
</dbReference>
<dbReference type="Pfam" id="PF01715">
    <property type="entry name" value="IPPT"/>
    <property type="match status" value="1"/>
</dbReference>
<dbReference type="SUPFAM" id="SSF52540">
    <property type="entry name" value="P-loop containing nucleoside triphosphate hydrolases"/>
    <property type="match status" value="1"/>
</dbReference>
<evidence type="ECO:0000256" key="6">
    <source>
        <dbReference type="ARBA" id="ARBA00022741"/>
    </source>
</evidence>
<comment type="subunit">
    <text evidence="10">Monomer.</text>
</comment>
<reference evidence="14 15" key="1">
    <citation type="submission" date="2015-02" db="EMBL/GenBank/DDBJ databases">
        <title>Draft genome sequences of ten Microbacterium spp. with emphasis on heavy metal contaminated environments.</title>
        <authorList>
            <person name="Corretto E."/>
        </authorList>
    </citation>
    <scope>NUCLEOTIDE SEQUENCE [LARGE SCALE GENOMIC DNA]</scope>
    <source>
        <strain evidence="14 15">DSM 12966</strain>
    </source>
</reference>
<evidence type="ECO:0000256" key="1">
    <source>
        <dbReference type="ARBA" id="ARBA00001946"/>
    </source>
</evidence>
<comment type="catalytic activity">
    <reaction evidence="9 10 11">
        <text>adenosine(37) in tRNA + dimethylallyl diphosphate = N(6)-dimethylallyladenosine(37) in tRNA + diphosphate</text>
        <dbReference type="Rhea" id="RHEA:26482"/>
        <dbReference type="Rhea" id="RHEA-COMP:10162"/>
        <dbReference type="Rhea" id="RHEA-COMP:10375"/>
        <dbReference type="ChEBI" id="CHEBI:33019"/>
        <dbReference type="ChEBI" id="CHEBI:57623"/>
        <dbReference type="ChEBI" id="CHEBI:74411"/>
        <dbReference type="ChEBI" id="CHEBI:74415"/>
        <dbReference type="EC" id="2.5.1.75"/>
    </reaction>
</comment>
<dbReference type="PATRIC" id="fig|104336.4.peg.3062"/>
<dbReference type="InterPro" id="IPR018022">
    <property type="entry name" value="IPT"/>
</dbReference>
<dbReference type="GeneID" id="94444151"/>
<evidence type="ECO:0000256" key="13">
    <source>
        <dbReference type="RuleBase" id="RU003785"/>
    </source>
</evidence>
<evidence type="ECO:0000256" key="4">
    <source>
        <dbReference type="ARBA" id="ARBA00022679"/>
    </source>
</evidence>
<feature type="binding site" evidence="10">
    <location>
        <begin position="28"/>
        <end position="33"/>
    </location>
    <ligand>
        <name>substrate</name>
    </ligand>
</feature>
<keyword evidence="5 10" id="KW-0819">tRNA processing</keyword>
<evidence type="ECO:0000256" key="5">
    <source>
        <dbReference type="ARBA" id="ARBA00022694"/>
    </source>
</evidence>
<keyword evidence="8 10" id="KW-0460">Magnesium</keyword>
<dbReference type="AlphaFoldDB" id="A0A0F0KAL5"/>
<feature type="binding site" evidence="10">
    <location>
        <begin position="26"/>
        <end position="33"/>
    </location>
    <ligand>
        <name>ATP</name>
        <dbReference type="ChEBI" id="CHEBI:30616"/>
    </ligand>
</feature>
<evidence type="ECO:0000256" key="9">
    <source>
        <dbReference type="ARBA" id="ARBA00049563"/>
    </source>
</evidence>
<evidence type="ECO:0000256" key="11">
    <source>
        <dbReference type="RuleBase" id="RU003783"/>
    </source>
</evidence>
<comment type="function">
    <text evidence="2 10 12">Catalyzes the transfer of a dimethylallyl group onto the adenine at position 37 in tRNAs that read codons beginning with uridine, leading to the formation of N6-(dimethylallyl)adenosine (i(6)A).</text>
</comment>
<comment type="similarity">
    <text evidence="3 10 13">Belongs to the IPP transferase family.</text>
</comment>
<feature type="site" description="Interaction with substrate tRNA" evidence="10">
    <location>
        <position position="143"/>
    </location>
</feature>
<sequence length="318" mass="35140">MTSAHEAADPTPSRDLGGPRLWAIVGATGTGKSDLALDLADALRARGNPAEIVNADAMQLYRGMDIGTAKLPLEERRGIPHHLFDVRDVDEDAAVAWYQPLARSAISEIQQRGGDAILVGGSGLYVSSVVFDFAFPPRDPVLRERLEQELAVEGIGVLLDRLRRLDPETAARIDARNDRRVIRALEVIEQGSSTHGAALPQAPALWQEHTRLLGLHVDRGALVERLDARVYRMWHAGLIDEVRDLRERGLEQGVTASRAIGYAQALGQLDGRLTEPEAIAETQALTRRYARRQVSWFKRYPGLTWHEPPVDAEALLRV</sequence>
<keyword evidence="7 10" id="KW-0067">ATP-binding</keyword>
<dbReference type="GO" id="GO:0005524">
    <property type="term" value="F:ATP binding"/>
    <property type="evidence" value="ECO:0007669"/>
    <property type="project" value="UniProtKB-UniRule"/>
</dbReference>
<dbReference type="Gene3D" id="3.40.50.300">
    <property type="entry name" value="P-loop containing nucleotide triphosphate hydrolases"/>
    <property type="match status" value="1"/>
</dbReference>
<dbReference type="Gene3D" id="1.10.20.140">
    <property type="match status" value="1"/>
</dbReference>
<dbReference type="GO" id="GO:0052381">
    <property type="term" value="F:tRNA dimethylallyltransferase activity"/>
    <property type="evidence" value="ECO:0007669"/>
    <property type="project" value="UniProtKB-UniRule"/>
</dbReference>
<evidence type="ECO:0000256" key="12">
    <source>
        <dbReference type="RuleBase" id="RU003784"/>
    </source>
</evidence>
<dbReference type="InterPro" id="IPR027417">
    <property type="entry name" value="P-loop_NTPase"/>
</dbReference>
<feature type="site" description="Interaction with substrate tRNA" evidence="10">
    <location>
        <position position="122"/>
    </location>
</feature>
<name>A0A0F0KAL5_9MICO</name>
<keyword evidence="4 10" id="KW-0808">Transferase</keyword>
<dbReference type="NCBIfam" id="TIGR00174">
    <property type="entry name" value="miaA"/>
    <property type="match status" value="1"/>
</dbReference>
<evidence type="ECO:0000256" key="3">
    <source>
        <dbReference type="ARBA" id="ARBA00005842"/>
    </source>
</evidence>
<evidence type="ECO:0000313" key="15">
    <source>
        <dbReference type="Proteomes" id="UP000033572"/>
    </source>
</evidence>